<sequence>MGRMAHEGPSGFGGGDAAAPHARRRLLLASSSMGLLPLMRRFLGVRRGAVIGFVPNASLVEPYGFANRMTAPSSASSRTRASSSHTASRTG</sequence>
<protein>
    <submittedName>
        <fullName evidence="2">Peptidase</fullName>
    </submittedName>
</protein>
<name>A0A2A2EIX3_9BIFI</name>
<dbReference type="Proteomes" id="UP000217986">
    <property type="component" value="Unassembled WGS sequence"/>
</dbReference>
<evidence type="ECO:0000313" key="3">
    <source>
        <dbReference type="Proteomes" id="UP000217986"/>
    </source>
</evidence>
<feature type="region of interest" description="Disordered" evidence="1">
    <location>
        <begin position="69"/>
        <end position="91"/>
    </location>
</feature>
<gene>
    <name evidence="2" type="ORF">B1400_1111</name>
</gene>
<evidence type="ECO:0000256" key="1">
    <source>
        <dbReference type="SAM" id="MobiDB-lite"/>
    </source>
</evidence>
<keyword evidence="3" id="KW-1185">Reference proteome</keyword>
<dbReference type="AlphaFoldDB" id="A0A2A2EIX3"/>
<reference evidence="2 3" key="1">
    <citation type="journal article" date="2017" name="ISME J.">
        <title>Unveiling bifidobacterial biogeography across the mammalian branch of the tree of life.</title>
        <authorList>
            <person name="Milani C."/>
            <person name="Mangifesta M."/>
            <person name="Mancabelli L."/>
            <person name="Lugli G.A."/>
            <person name="James K."/>
            <person name="Duranti S."/>
            <person name="Turroni F."/>
            <person name="Ferrario C."/>
            <person name="Ossiprandi M.C."/>
            <person name="van Sinderen D."/>
            <person name="Ventura M."/>
        </authorList>
    </citation>
    <scope>NUCLEOTIDE SEQUENCE [LARGE SCALE GENOMIC DNA]</scope>
    <source>
        <strain evidence="2 3">70</strain>
    </source>
</reference>
<accession>A0A2A2EIX3</accession>
<dbReference type="EMBL" id="MVOG01000021">
    <property type="protein sequence ID" value="PAU69174.1"/>
    <property type="molecule type" value="Genomic_DNA"/>
</dbReference>
<proteinExistence type="predicted"/>
<evidence type="ECO:0000313" key="2">
    <source>
        <dbReference type="EMBL" id="PAU69174.1"/>
    </source>
</evidence>
<dbReference type="RefSeq" id="WP_235607350.1">
    <property type="nucleotide sequence ID" value="NZ_MVOG01000021.1"/>
</dbReference>
<organism evidence="2 3">
    <name type="scientific">Bifidobacterium italicum</name>
    <dbReference type="NCBI Taxonomy" id="1960968"/>
    <lineage>
        <taxon>Bacteria</taxon>
        <taxon>Bacillati</taxon>
        <taxon>Actinomycetota</taxon>
        <taxon>Actinomycetes</taxon>
        <taxon>Bifidobacteriales</taxon>
        <taxon>Bifidobacteriaceae</taxon>
        <taxon>Bifidobacterium</taxon>
    </lineage>
</organism>
<comment type="caution">
    <text evidence="2">The sequence shown here is derived from an EMBL/GenBank/DDBJ whole genome shotgun (WGS) entry which is preliminary data.</text>
</comment>